<feature type="region of interest" description="Disordered" evidence="1">
    <location>
        <begin position="85"/>
        <end position="117"/>
    </location>
</feature>
<dbReference type="AlphaFoldDB" id="A0A2Z7BV56"/>
<sequence>MSPCLRATPSKTESSPHLKYRVHLQAQPLSPTVSPRHRLPLTQPAAIEARESPPCGPPVQPSNHCREHLQVFPSSPIVIAPRRLPQPATPATASSSTATDINKFIAQPPPLHQGKSR</sequence>
<feature type="compositionally biased region" description="Low complexity" evidence="1">
    <location>
        <begin position="89"/>
        <end position="99"/>
    </location>
</feature>
<accession>A0A2Z7BV56</accession>
<organism evidence="2 3">
    <name type="scientific">Dorcoceras hygrometricum</name>
    <dbReference type="NCBI Taxonomy" id="472368"/>
    <lineage>
        <taxon>Eukaryota</taxon>
        <taxon>Viridiplantae</taxon>
        <taxon>Streptophyta</taxon>
        <taxon>Embryophyta</taxon>
        <taxon>Tracheophyta</taxon>
        <taxon>Spermatophyta</taxon>
        <taxon>Magnoliopsida</taxon>
        <taxon>eudicotyledons</taxon>
        <taxon>Gunneridae</taxon>
        <taxon>Pentapetalae</taxon>
        <taxon>asterids</taxon>
        <taxon>lamiids</taxon>
        <taxon>Lamiales</taxon>
        <taxon>Gesneriaceae</taxon>
        <taxon>Didymocarpoideae</taxon>
        <taxon>Trichosporeae</taxon>
        <taxon>Loxocarpinae</taxon>
        <taxon>Dorcoceras</taxon>
    </lineage>
</organism>
<keyword evidence="2" id="KW-0808">Transferase</keyword>
<evidence type="ECO:0000313" key="2">
    <source>
        <dbReference type="EMBL" id="KZV38451.1"/>
    </source>
</evidence>
<dbReference type="GO" id="GO:0008168">
    <property type="term" value="F:methyltransferase activity"/>
    <property type="evidence" value="ECO:0007669"/>
    <property type="project" value="UniProtKB-KW"/>
</dbReference>
<dbReference type="EMBL" id="KV001876">
    <property type="protein sequence ID" value="KZV38451.1"/>
    <property type="molecule type" value="Genomic_DNA"/>
</dbReference>
<evidence type="ECO:0000256" key="1">
    <source>
        <dbReference type="SAM" id="MobiDB-lite"/>
    </source>
</evidence>
<protein>
    <submittedName>
        <fullName evidence="2">Putative histone-lysine N-methyltransferase ATXR3</fullName>
    </submittedName>
</protein>
<dbReference type="GO" id="GO:0032259">
    <property type="term" value="P:methylation"/>
    <property type="evidence" value="ECO:0007669"/>
    <property type="project" value="UniProtKB-KW"/>
</dbReference>
<keyword evidence="3" id="KW-1185">Reference proteome</keyword>
<name>A0A2Z7BV56_9LAMI</name>
<keyword evidence="2" id="KW-0489">Methyltransferase</keyword>
<evidence type="ECO:0000313" key="3">
    <source>
        <dbReference type="Proteomes" id="UP000250235"/>
    </source>
</evidence>
<proteinExistence type="predicted"/>
<dbReference type="Proteomes" id="UP000250235">
    <property type="component" value="Unassembled WGS sequence"/>
</dbReference>
<gene>
    <name evidence="2" type="ORF">F511_41660</name>
</gene>
<reference evidence="2 3" key="1">
    <citation type="journal article" date="2015" name="Proc. Natl. Acad. Sci. U.S.A.">
        <title>The resurrection genome of Boea hygrometrica: A blueprint for survival of dehydration.</title>
        <authorList>
            <person name="Xiao L."/>
            <person name="Yang G."/>
            <person name="Zhang L."/>
            <person name="Yang X."/>
            <person name="Zhao S."/>
            <person name="Ji Z."/>
            <person name="Zhou Q."/>
            <person name="Hu M."/>
            <person name="Wang Y."/>
            <person name="Chen M."/>
            <person name="Xu Y."/>
            <person name="Jin H."/>
            <person name="Xiao X."/>
            <person name="Hu G."/>
            <person name="Bao F."/>
            <person name="Hu Y."/>
            <person name="Wan P."/>
            <person name="Li L."/>
            <person name="Deng X."/>
            <person name="Kuang T."/>
            <person name="Xiang C."/>
            <person name="Zhu J.K."/>
            <person name="Oliver M.J."/>
            <person name="He Y."/>
        </authorList>
    </citation>
    <scope>NUCLEOTIDE SEQUENCE [LARGE SCALE GENOMIC DNA]</scope>
    <source>
        <strain evidence="3">cv. XS01</strain>
    </source>
</reference>